<protein>
    <recommendedName>
        <fullName evidence="4">Large ribosomal subunit protein uL13</fullName>
    </recommendedName>
</protein>
<dbReference type="Gene3D" id="3.90.1180.10">
    <property type="entry name" value="Ribosomal protein L13"/>
    <property type="match status" value="1"/>
</dbReference>
<dbReference type="RefSeq" id="WP_058370082.1">
    <property type="nucleotide sequence ID" value="NZ_LNTB01000001.1"/>
</dbReference>
<comment type="function">
    <text evidence="4">This protein is one of the early assembly proteins of the 50S ribosomal subunit, although it is not seen to bind rRNA by itself. It is important during the early stages of 50S assembly.</text>
</comment>
<dbReference type="PIRSF" id="PIRSF002181">
    <property type="entry name" value="Ribosomal_L13"/>
    <property type="match status" value="1"/>
</dbReference>
<dbReference type="InterPro" id="IPR005823">
    <property type="entry name" value="Ribosomal_uL13_bac-type"/>
</dbReference>
<accession>A0A0V8RTL7</accession>
<dbReference type="GO" id="GO:0022625">
    <property type="term" value="C:cytosolic large ribosomal subunit"/>
    <property type="evidence" value="ECO:0007669"/>
    <property type="project" value="UniProtKB-UniRule"/>
</dbReference>
<dbReference type="AlphaFoldDB" id="A0A0V8RTL7"/>
<evidence type="ECO:0000256" key="1">
    <source>
        <dbReference type="ARBA" id="ARBA00006227"/>
    </source>
</evidence>
<dbReference type="PANTHER" id="PTHR11545:SF3">
    <property type="entry name" value="LARGE RIBOSOMAL SUBUNIT PROTEIN UL13"/>
    <property type="match status" value="1"/>
</dbReference>
<keyword evidence="2 4" id="KW-0689">Ribosomal protein</keyword>
<dbReference type="PANTHER" id="PTHR11545">
    <property type="entry name" value="RIBOSOMAL PROTEIN L13"/>
    <property type="match status" value="1"/>
</dbReference>
<dbReference type="Proteomes" id="UP000053352">
    <property type="component" value="Unassembled WGS sequence"/>
</dbReference>
<dbReference type="CDD" id="cd00392">
    <property type="entry name" value="Ribosomal_L13"/>
    <property type="match status" value="1"/>
</dbReference>
<comment type="similarity">
    <text evidence="1 4 5">Belongs to the universal ribosomal protein uL13 family.</text>
</comment>
<evidence type="ECO:0000256" key="2">
    <source>
        <dbReference type="ARBA" id="ARBA00022980"/>
    </source>
</evidence>
<comment type="caution">
    <text evidence="6">The sequence shown here is derived from an EMBL/GenBank/DDBJ whole genome shotgun (WGS) entry which is preliminary data.</text>
</comment>
<reference evidence="6 7" key="1">
    <citation type="submission" date="2015-11" db="EMBL/GenBank/DDBJ databases">
        <title>Genome sequence of Pyrodictium occultum PL-19, a marine hyperthermophilic archaeon isolated from Volcano, Italy.</title>
        <authorList>
            <person name="Utturkar S."/>
            <person name="Huber H."/>
            <person name="Leptihn S."/>
            <person name="Brown S."/>
            <person name="Stetter K.O."/>
            <person name="Podar M."/>
        </authorList>
    </citation>
    <scope>NUCLEOTIDE SEQUENCE [LARGE SCALE GENOMIC DNA]</scope>
    <source>
        <strain evidence="6 7">PL-19</strain>
    </source>
</reference>
<dbReference type="OrthoDB" id="7668at2157"/>
<dbReference type="InterPro" id="IPR036899">
    <property type="entry name" value="Ribosomal_uL13_sf"/>
</dbReference>
<name>A0A0V8RTL7_PYROC</name>
<dbReference type="SUPFAM" id="SSF52161">
    <property type="entry name" value="Ribosomal protein L13"/>
    <property type="match status" value="1"/>
</dbReference>
<keyword evidence="7" id="KW-1185">Reference proteome</keyword>
<dbReference type="GO" id="GO:0003735">
    <property type="term" value="F:structural constituent of ribosome"/>
    <property type="evidence" value="ECO:0007669"/>
    <property type="project" value="UniProtKB-UniRule"/>
</dbReference>
<gene>
    <name evidence="4" type="primary">rpl13</name>
    <name evidence="6" type="ORF">CF15_00685</name>
</gene>
<dbReference type="Pfam" id="PF00572">
    <property type="entry name" value="Ribosomal_L13"/>
    <property type="match status" value="1"/>
</dbReference>
<dbReference type="NCBIfam" id="NF005004">
    <property type="entry name" value="PRK06394.1"/>
    <property type="match status" value="1"/>
</dbReference>
<dbReference type="InterPro" id="IPR023563">
    <property type="entry name" value="Ribosomal_uL13_CS"/>
</dbReference>
<dbReference type="GO" id="GO:0017148">
    <property type="term" value="P:negative regulation of translation"/>
    <property type="evidence" value="ECO:0007669"/>
    <property type="project" value="TreeGrafter"/>
</dbReference>
<dbReference type="EMBL" id="LNTB01000001">
    <property type="protein sequence ID" value="KSW11409.1"/>
    <property type="molecule type" value="Genomic_DNA"/>
</dbReference>
<keyword evidence="3 4" id="KW-0687">Ribonucleoprotein</keyword>
<proteinExistence type="inferred from homology"/>
<dbReference type="InterPro" id="IPR005822">
    <property type="entry name" value="Ribosomal_uL13"/>
</dbReference>
<dbReference type="HAMAP" id="MF_01366">
    <property type="entry name" value="Ribosomal_uL13"/>
    <property type="match status" value="1"/>
</dbReference>
<organism evidence="6 7">
    <name type="scientific">Pyrodictium occultum</name>
    <dbReference type="NCBI Taxonomy" id="2309"/>
    <lineage>
        <taxon>Archaea</taxon>
        <taxon>Thermoproteota</taxon>
        <taxon>Thermoprotei</taxon>
        <taxon>Desulfurococcales</taxon>
        <taxon>Pyrodictiaceae</taxon>
        <taxon>Pyrodictium</taxon>
    </lineage>
</organism>
<evidence type="ECO:0000256" key="5">
    <source>
        <dbReference type="RuleBase" id="RU003877"/>
    </source>
</evidence>
<evidence type="ECO:0000313" key="7">
    <source>
        <dbReference type="Proteomes" id="UP000053352"/>
    </source>
</evidence>
<dbReference type="GO" id="GO:0006412">
    <property type="term" value="P:translation"/>
    <property type="evidence" value="ECO:0007669"/>
    <property type="project" value="UniProtKB-UniRule"/>
</dbReference>
<evidence type="ECO:0000256" key="4">
    <source>
        <dbReference type="HAMAP-Rule" id="MF_01366"/>
    </source>
</evidence>
<comment type="subunit">
    <text evidence="4">Part of the 50S ribosomal subunit.</text>
</comment>
<dbReference type="NCBIfam" id="TIGR01077">
    <property type="entry name" value="L13_A_E"/>
    <property type="match status" value="1"/>
</dbReference>
<dbReference type="InterPro" id="IPR005755">
    <property type="entry name" value="Ribosomal_uL13_euk/arc"/>
</dbReference>
<dbReference type="PROSITE" id="PS00783">
    <property type="entry name" value="RIBOSOMAL_L13"/>
    <property type="match status" value="1"/>
</dbReference>
<sequence>MAVRVAAPKPPERVLYIDAANQILGRLAAEAAKRLLEGYRVYIVNAEKAVVSGDPLMVIRSYKLWWEIKVHVNPYKWAPHRPRSPIAIVRKAVLGMLPRSKQKGREAARRLRVYIGVPEELKGRQFVRFAFADARRLGHKFIRVGELAQRLGWKGVAPRP</sequence>
<dbReference type="STRING" id="2309.CF15_00685"/>
<dbReference type="GO" id="GO:0003729">
    <property type="term" value="F:mRNA binding"/>
    <property type="evidence" value="ECO:0007669"/>
    <property type="project" value="TreeGrafter"/>
</dbReference>
<evidence type="ECO:0000313" key="6">
    <source>
        <dbReference type="EMBL" id="KSW11409.1"/>
    </source>
</evidence>
<evidence type="ECO:0000256" key="3">
    <source>
        <dbReference type="ARBA" id="ARBA00023274"/>
    </source>
</evidence>